<comment type="catalytic activity">
    <reaction evidence="3">
        <text>a purine D-ribonucleoside + phosphate = a purine nucleobase + alpha-D-ribose 1-phosphate</text>
        <dbReference type="Rhea" id="RHEA:19805"/>
        <dbReference type="ChEBI" id="CHEBI:26386"/>
        <dbReference type="ChEBI" id="CHEBI:43474"/>
        <dbReference type="ChEBI" id="CHEBI:57720"/>
        <dbReference type="ChEBI" id="CHEBI:142355"/>
        <dbReference type="EC" id="2.4.2.1"/>
    </reaction>
</comment>
<comment type="catalytic activity">
    <reaction evidence="3">
        <text>thymidine + phosphate = 2-deoxy-alpha-D-ribose 1-phosphate + thymine</text>
        <dbReference type="Rhea" id="RHEA:16037"/>
        <dbReference type="ChEBI" id="CHEBI:17748"/>
        <dbReference type="ChEBI" id="CHEBI:17821"/>
        <dbReference type="ChEBI" id="CHEBI:43474"/>
        <dbReference type="ChEBI" id="CHEBI:57259"/>
        <dbReference type="EC" id="2.4.2.2"/>
    </reaction>
</comment>
<accession>A0A1Q8Q3Y5</accession>
<keyword evidence="2 3" id="KW-0808">Transferase</keyword>
<dbReference type="STRING" id="1714264.BTO30_11900"/>
<dbReference type="OrthoDB" id="9793848at2"/>
<evidence type="ECO:0000256" key="3">
    <source>
        <dbReference type="HAMAP-Rule" id="MF_01537"/>
    </source>
</evidence>
<dbReference type="GO" id="GO:0005829">
    <property type="term" value="C:cytosol"/>
    <property type="evidence" value="ECO:0007669"/>
    <property type="project" value="TreeGrafter"/>
</dbReference>
<dbReference type="Gene3D" id="2.60.120.10">
    <property type="entry name" value="Jelly Rolls"/>
    <property type="match status" value="1"/>
</dbReference>
<evidence type="ECO:0000256" key="2">
    <source>
        <dbReference type="ARBA" id="ARBA00022679"/>
    </source>
</evidence>
<protein>
    <recommendedName>
        <fullName evidence="3">Pyrimidine/purine nucleoside phosphorylase</fullName>
        <ecNumber evidence="3">2.4.2.1</ecNumber>
        <ecNumber evidence="3">2.4.2.2</ecNumber>
    </recommendedName>
    <alternativeName>
        <fullName evidence="3">Adenosine phosphorylase</fullName>
    </alternativeName>
    <alternativeName>
        <fullName evidence="3">Cytidine phosphorylase</fullName>
    </alternativeName>
    <alternativeName>
        <fullName evidence="3">Guanosine phosphorylase</fullName>
    </alternativeName>
    <alternativeName>
        <fullName evidence="3">Inosine phosphorylase</fullName>
    </alternativeName>
    <alternativeName>
        <fullName evidence="3">Thymidine phosphorylase</fullName>
    </alternativeName>
    <alternativeName>
        <fullName evidence="3">Uridine phosphorylase</fullName>
    </alternativeName>
    <alternativeName>
        <fullName evidence="3">Xanthosine phosphorylase</fullName>
    </alternativeName>
</protein>
<dbReference type="Proteomes" id="UP000185568">
    <property type="component" value="Unassembled WGS sequence"/>
</dbReference>
<comment type="catalytic activity">
    <reaction evidence="3">
        <text>xanthosine + phosphate = alpha-D-ribose 1-phosphate + xanthine</text>
        <dbReference type="Rhea" id="RHEA:27638"/>
        <dbReference type="ChEBI" id="CHEBI:17712"/>
        <dbReference type="ChEBI" id="CHEBI:18107"/>
        <dbReference type="ChEBI" id="CHEBI:43474"/>
        <dbReference type="ChEBI" id="CHEBI:57720"/>
        <dbReference type="EC" id="2.4.2.1"/>
    </reaction>
</comment>
<dbReference type="HAMAP" id="MF_01537">
    <property type="entry name" value="Nucleos_phosphorylase_PpnP"/>
    <property type="match status" value="1"/>
</dbReference>
<comment type="catalytic activity">
    <reaction evidence="3">
        <text>inosine + phosphate = alpha-D-ribose 1-phosphate + hypoxanthine</text>
        <dbReference type="Rhea" id="RHEA:27646"/>
        <dbReference type="ChEBI" id="CHEBI:17368"/>
        <dbReference type="ChEBI" id="CHEBI:17596"/>
        <dbReference type="ChEBI" id="CHEBI:43474"/>
        <dbReference type="ChEBI" id="CHEBI:57720"/>
        <dbReference type="EC" id="2.4.2.1"/>
    </reaction>
</comment>
<dbReference type="InterPro" id="IPR011051">
    <property type="entry name" value="RmlC_Cupin_sf"/>
</dbReference>
<dbReference type="GO" id="GO:0004731">
    <property type="term" value="F:purine-nucleoside phosphorylase activity"/>
    <property type="evidence" value="ECO:0007669"/>
    <property type="project" value="UniProtKB-UniRule"/>
</dbReference>
<dbReference type="PANTHER" id="PTHR36540">
    <property type="entry name" value="PYRIMIDINE/PURINE NUCLEOSIDE PHOSPHORYLASE"/>
    <property type="match status" value="1"/>
</dbReference>
<comment type="similarity">
    <text evidence="3">Belongs to the nucleoside phosphorylase PpnP family.</text>
</comment>
<dbReference type="RefSeq" id="WP_075398966.1">
    <property type="nucleotide sequence ID" value="NZ_MSDU01000026.1"/>
</dbReference>
<comment type="catalytic activity">
    <reaction evidence="3">
        <text>guanosine + phosphate = alpha-D-ribose 1-phosphate + guanine</text>
        <dbReference type="Rhea" id="RHEA:13233"/>
        <dbReference type="ChEBI" id="CHEBI:16235"/>
        <dbReference type="ChEBI" id="CHEBI:16750"/>
        <dbReference type="ChEBI" id="CHEBI:43474"/>
        <dbReference type="ChEBI" id="CHEBI:57720"/>
        <dbReference type="EC" id="2.4.2.1"/>
    </reaction>
</comment>
<comment type="catalytic activity">
    <reaction evidence="3">
        <text>adenosine + phosphate = alpha-D-ribose 1-phosphate + adenine</text>
        <dbReference type="Rhea" id="RHEA:27642"/>
        <dbReference type="ChEBI" id="CHEBI:16335"/>
        <dbReference type="ChEBI" id="CHEBI:16708"/>
        <dbReference type="ChEBI" id="CHEBI:43474"/>
        <dbReference type="ChEBI" id="CHEBI:57720"/>
        <dbReference type="EC" id="2.4.2.1"/>
    </reaction>
</comment>
<evidence type="ECO:0000256" key="1">
    <source>
        <dbReference type="ARBA" id="ARBA00022676"/>
    </source>
</evidence>
<dbReference type="FunFam" id="2.60.120.10:FF:000016">
    <property type="entry name" value="Pyrimidine/purine nucleoside phosphorylase"/>
    <property type="match status" value="1"/>
</dbReference>
<comment type="caution">
    <text evidence="4">The sequence shown here is derived from an EMBL/GenBank/DDBJ whole genome shotgun (WGS) entry which is preliminary data.</text>
</comment>
<comment type="catalytic activity">
    <reaction evidence="3">
        <text>cytidine + phosphate = cytosine + alpha-D-ribose 1-phosphate</text>
        <dbReference type="Rhea" id="RHEA:52540"/>
        <dbReference type="ChEBI" id="CHEBI:16040"/>
        <dbReference type="ChEBI" id="CHEBI:17562"/>
        <dbReference type="ChEBI" id="CHEBI:43474"/>
        <dbReference type="ChEBI" id="CHEBI:57720"/>
        <dbReference type="EC" id="2.4.2.2"/>
    </reaction>
</comment>
<proteinExistence type="inferred from homology"/>
<dbReference type="GO" id="GO:0047975">
    <property type="term" value="F:guanosine phosphorylase activity"/>
    <property type="evidence" value="ECO:0007669"/>
    <property type="project" value="RHEA"/>
</dbReference>
<name>A0A1Q8Q3Y5_9BACI</name>
<dbReference type="EC" id="2.4.2.1" evidence="3"/>
<dbReference type="AlphaFoldDB" id="A0A1Q8Q3Y5"/>
<organism evidence="4 5">
    <name type="scientific">Domibacillus antri</name>
    <dbReference type="NCBI Taxonomy" id="1714264"/>
    <lineage>
        <taxon>Bacteria</taxon>
        <taxon>Bacillati</taxon>
        <taxon>Bacillota</taxon>
        <taxon>Bacilli</taxon>
        <taxon>Bacillales</taxon>
        <taxon>Bacillaceae</taxon>
        <taxon>Domibacillus</taxon>
    </lineage>
</organism>
<dbReference type="InterPro" id="IPR014710">
    <property type="entry name" value="RmlC-like_jellyroll"/>
</dbReference>
<dbReference type="GO" id="GO:0009032">
    <property type="term" value="F:thymidine phosphorylase activity"/>
    <property type="evidence" value="ECO:0007669"/>
    <property type="project" value="RHEA"/>
</dbReference>
<dbReference type="SUPFAM" id="SSF51182">
    <property type="entry name" value="RmlC-like cupins"/>
    <property type="match status" value="1"/>
</dbReference>
<keyword evidence="5" id="KW-1185">Reference proteome</keyword>
<keyword evidence="1 3" id="KW-0328">Glycosyltransferase</keyword>
<dbReference type="CDD" id="cd20296">
    <property type="entry name" value="cupin_PpnP-like"/>
    <property type="match status" value="1"/>
</dbReference>
<evidence type="ECO:0000313" key="5">
    <source>
        <dbReference type="Proteomes" id="UP000185568"/>
    </source>
</evidence>
<comment type="catalytic activity">
    <reaction evidence="3">
        <text>uridine + phosphate = alpha-D-ribose 1-phosphate + uracil</text>
        <dbReference type="Rhea" id="RHEA:24388"/>
        <dbReference type="ChEBI" id="CHEBI:16704"/>
        <dbReference type="ChEBI" id="CHEBI:17568"/>
        <dbReference type="ChEBI" id="CHEBI:43474"/>
        <dbReference type="ChEBI" id="CHEBI:57720"/>
        <dbReference type="EC" id="2.4.2.2"/>
    </reaction>
</comment>
<dbReference type="GO" id="GO:0004850">
    <property type="term" value="F:uridine phosphorylase activity"/>
    <property type="evidence" value="ECO:0007669"/>
    <property type="project" value="RHEA"/>
</dbReference>
<dbReference type="EC" id="2.4.2.2" evidence="3"/>
<reference evidence="4 5" key="1">
    <citation type="submission" date="2016-12" db="EMBL/GenBank/DDBJ databases">
        <title>Domibacillus antri genome sequencing.</title>
        <authorList>
            <person name="Verma A."/>
            <person name="Krishnamurthi S."/>
        </authorList>
    </citation>
    <scope>NUCLEOTIDE SEQUENCE [LARGE SCALE GENOMIC DNA]</scope>
    <source>
        <strain evidence="4 5">XD80</strain>
    </source>
</reference>
<dbReference type="InterPro" id="IPR009664">
    <property type="entry name" value="Ppnp"/>
</dbReference>
<dbReference type="PANTHER" id="PTHR36540:SF1">
    <property type="entry name" value="PYRIMIDINE_PURINE NUCLEOSIDE PHOSPHORYLASE"/>
    <property type="match status" value="1"/>
</dbReference>
<sequence>MTQLQNVSIIKKANIYFDGKVTSRTVLFPDGTKKTLGIMLPGEYEFSTDLKEEMDILAGKLDYKLTGQDWKTIEGSGVFYVPANETFQLKVHTTTDYCCSYLNE</sequence>
<dbReference type="EMBL" id="MSDU01000026">
    <property type="protein sequence ID" value="OLN22038.1"/>
    <property type="molecule type" value="Genomic_DNA"/>
</dbReference>
<gene>
    <name evidence="3" type="primary">ppnP</name>
    <name evidence="4" type="ORF">BTO30_11900</name>
</gene>
<evidence type="ECO:0000313" key="4">
    <source>
        <dbReference type="EMBL" id="OLN22038.1"/>
    </source>
</evidence>
<comment type="function">
    <text evidence="3">Catalyzes the phosphorolysis of diverse nucleosides, yielding D-ribose 1-phosphate and the respective free bases. Can use uridine, adenosine, guanosine, cytidine, thymidine, inosine and xanthosine as substrates. Also catalyzes the reverse reactions.</text>
</comment>
<dbReference type="Pfam" id="PF06865">
    <property type="entry name" value="Ppnp"/>
    <property type="match status" value="1"/>
</dbReference>